<dbReference type="GO" id="GO:0005524">
    <property type="term" value="F:ATP binding"/>
    <property type="evidence" value="ECO:0007669"/>
    <property type="project" value="UniProtKB-KW"/>
</dbReference>
<evidence type="ECO:0000259" key="13">
    <source>
        <dbReference type="PROSITE" id="PS51192"/>
    </source>
</evidence>
<dbReference type="EnsemblMetazoa" id="Aqu2.1.24654_001">
    <property type="protein sequence ID" value="Aqu2.1.24654_001"/>
    <property type="gene ID" value="Aqu2.1.24654"/>
</dbReference>
<dbReference type="InterPro" id="IPR044066">
    <property type="entry name" value="TRIAD_supradom"/>
</dbReference>
<name>A0A1X7UB00_AMPQE</name>
<dbReference type="PROSITE" id="PS00028">
    <property type="entry name" value="ZINC_FINGER_C2H2_1"/>
    <property type="match status" value="1"/>
</dbReference>
<dbReference type="CDD" id="cd20335">
    <property type="entry name" value="BRcat_RBR"/>
    <property type="match status" value="1"/>
</dbReference>
<dbReference type="InterPro" id="IPR001650">
    <property type="entry name" value="Helicase_C-like"/>
</dbReference>
<dbReference type="Proteomes" id="UP000007879">
    <property type="component" value="Unassembled WGS sequence"/>
</dbReference>
<keyword evidence="1" id="KW-0808">Transferase</keyword>
<evidence type="ECO:0000313" key="17">
    <source>
        <dbReference type="Proteomes" id="UP000007879"/>
    </source>
</evidence>
<evidence type="ECO:0000313" key="16">
    <source>
        <dbReference type="EnsemblMetazoa" id="Aqu2.1.24654_001"/>
    </source>
</evidence>
<dbReference type="PANTHER" id="PTHR18934">
    <property type="entry name" value="ATP-DEPENDENT RNA HELICASE"/>
    <property type="match status" value="1"/>
</dbReference>
<dbReference type="InterPro" id="IPR027417">
    <property type="entry name" value="P-loop_NTPase"/>
</dbReference>
<evidence type="ECO:0000256" key="8">
    <source>
        <dbReference type="ARBA" id="ARBA00022806"/>
    </source>
</evidence>
<dbReference type="SUPFAM" id="SSF52540">
    <property type="entry name" value="P-loop containing nucleoside triphosphate hydrolases"/>
    <property type="match status" value="1"/>
</dbReference>
<dbReference type="CDD" id="cd18791">
    <property type="entry name" value="SF2_C_RHA"/>
    <property type="match status" value="1"/>
</dbReference>
<keyword evidence="3" id="KW-0677">Repeat</keyword>
<dbReference type="GO" id="GO:0016740">
    <property type="term" value="F:transferase activity"/>
    <property type="evidence" value="ECO:0007669"/>
    <property type="project" value="UniProtKB-KW"/>
</dbReference>
<feature type="domain" description="Helicase ATP-binding" evidence="13">
    <location>
        <begin position="233"/>
        <end position="396"/>
    </location>
</feature>
<sequence>MMATTGGDIIIKVIGSAQVTSLYITLTTVEPQTEQTFKSYLQSKIRLKKGSFTIIKFKPTNNEGTVEIEISFASINKAKRARRVISKHTPNAIVSLQSFSSATLRDSIVKYRGMMTLKTSQYIEQHDIKIQNVQAHEKELKQESKKLSLAEAGRRLSSLEVVKEEVKELRRQKEEFLKTCADIDQKFVRLEASLYSRRKPLNDQMTSLQKRFARECVRLFKSLPIYARRSDIINTVTRNQVVVLIGETGSGKSTQIVQYLYDAGFGERGLIACTQPRKVAAITLANHVSKEMCSSVGEVVGHRLGSFDSTSSETVIVYMTDHSLLNEIIADPWLRQYSCLVIDEAHERSLNTDILLSLIKQCLLQRPELRIIITSATINPDIFVKYFGGSVSCPVVRVSGRTFPVEVIWNPLSIQYSADCTPLTIDIVNNCLSVVKKIHTEEPDGDVLVFLSSLGDIETACSAATDEFPDAVVLPLHGRLQPDEQRRVFEDVPGRRKIVFSTNVAETSVTIPGIKYIVDSGLAKEMCFDPKRNMNSLEECLISKSSAEQRKGRAGRVSAGKCYRIYTEDQYYNMRERTPPEILRMHLIHAVLKLYEFGIADILSFDFVEKPDQATLKSAVDTLQFLGAVNDGSSQDRLTKFGRQLAILPIDPQLGKVLLDGIEAGIGLEAAVSVSLSSFGGNVFYRAGNDEAKRESDRMKIQFVHSGGDQMTCLSVYKKWSSCKKEERNRWCVRNYINAKSMRMVEETVKELRHILCYSFQINLPHKLPPSLSLAESQLPKLYFFAFLRNLAVYLGHSWIGYMTTAHLSSINDPLVPFPGSALVQHNETPQYVIYEKTLKTSKHFLLQVLSVEQDWITEAISRGQLSHDPAEDAKEYIVSPVILDRIGQVIGSKCFRNDIRGLTERMRAVCDGAPVQADLGQLNLGKICVYSSKKYHNRLKEFLSKKVQMARTELLSGCIESGVVRPDDVIRVVLSRGGAIEHVLMPHQYRTIVVRGPNTTAINEAVPALTESGVILNTKLKEFKNESKLFVTFSHPLMASHAVSNVTNLPKEVTVIPQFQKASGSPSLKYFRLKVEWVRRERKDFGFVEFSTFNDYFSCLQKIGSSVIVCGSILQIKPSHKPNQLFMPQVAKHITKEDIEDVLDALLQDTGAEYKVFFIREKSFETSDALHLALEYQLKYVLQKYALENQFIVKFNKPSPQHADYRAFVDFFDPSVGQRVMNNLNGESVAGKPLNVQVVLCTSVRFTPQIYSVVSEEVDQVKANIEQEFSQVVRFVQKPDKYGNVIVEIQSTDVEAFGAAKSLLNNLLLPVVQECQSPLLCHYILSKLSRKELDDIQCATTTVIICNTRSMTISIYGNKSNQELARCKLDDHIQYLESRGISIHDIHLKGQGKPPGLMKHIVSTFGVDLTGLLSLEGVESATLEPRKQVLSMFCSNDAYDHIKKVISDYSVSKPKANAADVLECSICLCEIEDASEVFLLEYCGHASHIQCIAVQVAANAVTFPLQCSAEGCSESFVWQDCENLFKKTSLTLAGLVESSLKSFLGANRDKARPCPTPDCQMVYAVSNDGQRFVCPHCQIQICTTCHEQYHDGLTCEMYKSSKNVENKFQEWLKENPKNRKQCPKCTIAIEKTEGCNYMYCIQCRTHICWVCTKPFDNEQDCYAHLHKVHGGIQ</sequence>
<dbReference type="EnsemblMetazoa" id="XM_003388483.2">
    <property type="protein sequence ID" value="XP_003388531.2"/>
    <property type="gene ID" value="LOC100632169"/>
</dbReference>
<gene>
    <name evidence="16" type="primary">100632169</name>
</gene>
<dbReference type="GO" id="GO:0034458">
    <property type="term" value="F:3'-5' RNA helicase activity"/>
    <property type="evidence" value="ECO:0007669"/>
    <property type="project" value="TreeGrafter"/>
</dbReference>
<dbReference type="CDD" id="cd17917">
    <property type="entry name" value="DEXHc_RHA-like"/>
    <property type="match status" value="1"/>
</dbReference>
<evidence type="ECO:0000256" key="11">
    <source>
        <dbReference type="ARBA" id="ARBA00038040"/>
    </source>
</evidence>
<evidence type="ECO:0000256" key="3">
    <source>
        <dbReference type="ARBA" id="ARBA00022737"/>
    </source>
</evidence>
<dbReference type="InParanoid" id="A0A1X7UB00"/>
<evidence type="ECO:0000256" key="12">
    <source>
        <dbReference type="SAM" id="Coils"/>
    </source>
</evidence>
<keyword evidence="4" id="KW-0547">Nucleotide-binding</keyword>
<dbReference type="eggNOG" id="KOG0922">
    <property type="taxonomic scope" value="Eukaryota"/>
</dbReference>
<dbReference type="CDD" id="cd00590">
    <property type="entry name" value="RRM_SF"/>
    <property type="match status" value="1"/>
</dbReference>
<evidence type="ECO:0008006" key="18">
    <source>
        <dbReference type="Google" id="ProtNLM"/>
    </source>
</evidence>
<dbReference type="InterPro" id="IPR007502">
    <property type="entry name" value="Helicase-assoc_dom"/>
</dbReference>
<keyword evidence="7" id="KW-0378">Hydrolase</keyword>
<feature type="domain" description="Helicase C-terminal" evidence="14">
    <location>
        <begin position="430"/>
        <end position="600"/>
    </location>
</feature>
<keyword evidence="17" id="KW-1185">Reference proteome</keyword>
<dbReference type="eggNOG" id="KOG1812">
    <property type="taxonomic scope" value="Eukaryota"/>
</dbReference>
<keyword evidence="5" id="KW-0863">Zinc-finger</keyword>
<dbReference type="CDD" id="cd22585">
    <property type="entry name" value="Rcat_RBR_DEAH12-like"/>
    <property type="match status" value="1"/>
</dbReference>
<dbReference type="SMART" id="SM00490">
    <property type="entry name" value="HELICc"/>
    <property type="match status" value="1"/>
</dbReference>
<dbReference type="GO" id="GO:0016787">
    <property type="term" value="F:hydrolase activity"/>
    <property type="evidence" value="ECO:0007669"/>
    <property type="project" value="UniProtKB-KW"/>
</dbReference>
<proteinExistence type="inferred from homology"/>
<organism evidence="16">
    <name type="scientific">Amphimedon queenslandica</name>
    <name type="common">Sponge</name>
    <dbReference type="NCBI Taxonomy" id="400682"/>
    <lineage>
        <taxon>Eukaryota</taxon>
        <taxon>Metazoa</taxon>
        <taxon>Porifera</taxon>
        <taxon>Demospongiae</taxon>
        <taxon>Heteroscleromorpha</taxon>
        <taxon>Haplosclerida</taxon>
        <taxon>Niphatidae</taxon>
        <taxon>Amphimedon</taxon>
    </lineage>
</organism>
<evidence type="ECO:0000256" key="7">
    <source>
        <dbReference type="ARBA" id="ARBA00022801"/>
    </source>
</evidence>
<dbReference type="OrthoDB" id="6144055at2759"/>
<keyword evidence="8" id="KW-0347">Helicase</keyword>
<dbReference type="InterPro" id="IPR013083">
    <property type="entry name" value="Znf_RING/FYVE/PHD"/>
</dbReference>
<dbReference type="SMART" id="SM00847">
    <property type="entry name" value="HA2"/>
    <property type="match status" value="1"/>
</dbReference>
<reference evidence="16" key="2">
    <citation type="submission" date="2017-05" db="UniProtKB">
        <authorList>
            <consortium name="EnsemblMetazoa"/>
        </authorList>
    </citation>
    <scope>IDENTIFICATION</scope>
</reference>
<keyword evidence="12" id="KW-0175">Coiled coil</keyword>
<dbReference type="Pfam" id="PF24471">
    <property type="entry name" value="KH_DEAH11"/>
    <property type="match status" value="1"/>
</dbReference>
<dbReference type="SMART" id="SM00487">
    <property type="entry name" value="DEXDc"/>
    <property type="match status" value="1"/>
</dbReference>
<dbReference type="PROSITE" id="PS51873">
    <property type="entry name" value="TRIAD"/>
    <property type="match status" value="1"/>
</dbReference>
<dbReference type="Gene3D" id="3.40.50.300">
    <property type="entry name" value="P-loop containing nucleotide triphosphate hydrolases"/>
    <property type="match status" value="2"/>
</dbReference>
<dbReference type="InterPro" id="IPR002867">
    <property type="entry name" value="IBR_dom"/>
</dbReference>
<evidence type="ECO:0000256" key="1">
    <source>
        <dbReference type="ARBA" id="ARBA00022679"/>
    </source>
</evidence>
<dbReference type="InterPro" id="IPR011545">
    <property type="entry name" value="DEAD/DEAH_box_helicase_dom"/>
</dbReference>
<dbReference type="Pfam" id="PF00271">
    <property type="entry name" value="Helicase_C"/>
    <property type="match status" value="1"/>
</dbReference>
<evidence type="ECO:0000256" key="9">
    <source>
        <dbReference type="ARBA" id="ARBA00022833"/>
    </source>
</evidence>
<dbReference type="Pfam" id="PF22191">
    <property type="entry name" value="IBR_1"/>
    <property type="match status" value="1"/>
</dbReference>
<dbReference type="InterPro" id="IPR002464">
    <property type="entry name" value="DNA/RNA_helicase_DEAH_CS"/>
</dbReference>
<dbReference type="SMART" id="SM00647">
    <property type="entry name" value="IBR"/>
    <property type="match status" value="2"/>
</dbReference>
<dbReference type="KEGG" id="aqu:100632169"/>
<feature type="domain" description="RING-type" evidence="15">
    <location>
        <begin position="1461"/>
        <end position="1673"/>
    </location>
</feature>
<evidence type="ECO:0000256" key="6">
    <source>
        <dbReference type="ARBA" id="ARBA00022786"/>
    </source>
</evidence>
<evidence type="ECO:0000259" key="15">
    <source>
        <dbReference type="PROSITE" id="PS51873"/>
    </source>
</evidence>
<evidence type="ECO:0000256" key="5">
    <source>
        <dbReference type="ARBA" id="ARBA00022771"/>
    </source>
</evidence>
<dbReference type="Gene3D" id="3.30.40.10">
    <property type="entry name" value="Zinc/RING finger domain, C3HC4 (zinc finger)"/>
    <property type="match status" value="1"/>
</dbReference>
<dbReference type="GO" id="GO:0008270">
    <property type="term" value="F:zinc ion binding"/>
    <property type="evidence" value="ECO:0007669"/>
    <property type="project" value="UniProtKB-KW"/>
</dbReference>
<dbReference type="PROSITE" id="PS51192">
    <property type="entry name" value="HELICASE_ATP_BIND_1"/>
    <property type="match status" value="1"/>
</dbReference>
<accession>A0A1X7UB00</accession>
<feature type="coiled-coil region" evidence="12">
    <location>
        <begin position="123"/>
        <end position="186"/>
    </location>
</feature>
<dbReference type="Gene3D" id="1.20.120.1080">
    <property type="match status" value="1"/>
</dbReference>
<keyword evidence="6" id="KW-0833">Ubl conjugation pathway</keyword>
<dbReference type="GO" id="GO:0003723">
    <property type="term" value="F:RNA binding"/>
    <property type="evidence" value="ECO:0007669"/>
    <property type="project" value="TreeGrafter"/>
</dbReference>
<dbReference type="Pfam" id="PF01485">
    <property type="entry name" value="IBR"/>
    <property type="match status" value="1"/>
</dbReference>
<keyword evidence="2" id="KW-0479">Metal-binding</keyword>
<dbReference type="InterPro" id="IPR013087">
    <property type="entry name" value="Znf_C2H2_type"/>
</dbReference>
<protein>
    <recommendedName>
        <fullName evidence="18">RNA helicase</fullName>
    </recommendedName>
</protein>
<keyword evidence="9" id="KW-0862">Zinc</keyword>
<evidence type="ECO:0000259" key="14">
    <source>
        <dbReference type="PROSITE" id="PS51194"/>
    </source>
</evidence>
<reference evidence="17" key="1">
    <citation type="journal article" date="2010" name="Nature">
        <title>The Amphimedon queenslandica genome and the evolution of animal complexity.</title>
        <authorList>
            <person name="Srivastava M."/>
            <person name="Simakov O."/>
            <person name="Chapman J."/>
            <person name="Fahey B."/>
            <person name="Gauthier M.E."/>
            <person name="Mitros T."/>
            <person name="Richards G.S."/>
            <person name="Conaco C."/>
            <person name="Dacre M."/>
            <person name="Hellsten U."/>
            <person name="Larroux C."/>
            <person name="Putnam N.H."/>
            <person name="Stanke M."/>
            <person name="Adamska M."/>
            <person name="Darling A."/>
            <person name="Degnan S.M."/>
            <person name="Oakley T.H."/>
            <person name="Plachetzki D.C."/>
            <person name="Zhai Y."/>
            <person name="Adamski M."/>
            <person name="Calcino A."/>
            <person name="Cummins S.F."/>
            <person name="Goodstein D.M."/>
            <person name="Harris C."/>
            <person name="Jackson D.J."/>
            <person name="Leys S.P."/>
            <person name="Shu S."/>
            <person name="Woodcroft B.J."/>
            <person name="Vervoort M."/>
            <person name="Kosik K.S."/>
            <person name="Manning G."/>
            <person name="Degnan B.M."/>
            <person name="Rokhsar D.S."/>
        </authorList>
    </citation>
    <scope>NUCLEOTIDE SEQUENCE [LARGE SCALE GENOMIC DNA]</scope>
</reference>
<dbReference type="STRING" id="400682.A0A1X7UB00"/>
<dbReference type="PROSITE" id="PS51194">
    <property type="entry name" value="HELICASE_CTER"/>
    <property type="match status" value="1"/>
</dbReference>
<evidence type="ECO:0000256" key="4">
    <source>
        <dbReference type="ARBA" id="ARBA00022741"/>
    </source>
</evidence>
<dbReference type="PROSITE" id="PS00690">
    <property type="entry name" value="DEAH_ATP_HELICASE"/>
    <property type="match status" value="1"/>
</dbReference>
<dbReference type="InterPro" id="IPR014001">
    <property type="entry name" value="Helicase_ATP-bd"/>
</dbReference>
<dbReference type="Gene3D" id="1.20.120.1750">
    <property type="match status" value="1"/>
</dbReference>
<comment type="similarity">
    <text evidence="11">Belongs to the DEAD box helicase family. DEAH subfamily. PRP16 sub-subfamily.</text>
</comment>
<dbReference type="PANTHER" id="PTHR18934:SF91">
    <property type="entry name" value="PRE-MRNA-SPLICING FACTOR ATP-DEPENDENT RNA HELICASE PRP16"/>
    <property type="match status" value="1"/>
</dbReference>
<dbReference type="InterPro" id="IPR056245">
    <property type="entry name" value="KH_DEAH11/12"/>
</dbReference>
<evidence type="ECO:0000256" key="10">
    <source>
        <dbReference type="ARBA" id="ARBA00022840"/>
    </source>
</evidence>
<dbReference type="Pfam" id="PF00270">
    <property type="entry name" value="DEAD"/>
    <property type="match status" value="1"/>
</dbReference>
<evidence type="ECO:0000256" key="2">
    <source>
        <dbReference type="ARBA" id="ARBA00022723"/>
    </source>
</evidence>
<keyword evidence="10" id="KW-0067">ATP-binding</keyword>
<dbReference type="SUPFAM" id="SSF57850">
    <property type="entry name" value="RING/U-box"/>
    <property type="match status" value="3"/>
</dbReference>